<protein>
    <submittedName>
        <fullName evidence="2">Uncharacterized protein</fullName>
    </submittedName>
</protein>
<dbReference type="AlphaFoldDB" id="A0A9W8MM90"/>
<feature type="non-terminal residue" evidence="2">
    <location>
        <position position="1"/>
    </location>
</feature>
<name>A0A9W8MM90_9AGAR</name>
<accession>A0A9W8MM90</accession>
<comment type="caution">
    <text evidence="2">The sequence shown here is derived from an EMBL/GenBank/DDBJ whole genome shotgun (WGS) entry which is preliminary data.</text>
</comment>
<evidence type="ECO:0000256" key="1">
    <source>
        <dbReference type="SAM" id="MobiDB-lite"/>
    </source>
</evidence>
<proteinExistence type="predicted"/>
<reference evidence="2" key="1">
    <citation type="submission" date="2022-06" db="EMBL/GenBank/DDBJ databases">
        <title>Genome Sequence of Candolleomyces eurysporus.</title>
        <authorList>
            <person name="Buettner E."/>
        </authorList>
    </citation>
    <scope>NUCLEOTIDE SEQUENCE</scope>
    <source>
        <strain evidence="2">VTCC 930004</strain>
    </source>
</reference>
<feature type="region of interest" description="Disordered" evidence="1">
    <location>
        <begin position="1"/>
        <end position="104"/>
    </location>
</feature>
<dbReference type="Proteomes" id="UP001140091">
    <property type="component" value="Unassembled WGS sequence"/>
</dbReference>
<evidence type="ECO:0000313" key="2">
    <source>
        <dbReference type="EMBL" id="KAJ2935197.1"/>
    </source>
</evidence>
<gene>
    <name evidence="2" type="ORF">H1R20_g1887</name>
</gene>
<organism evidence="2 3">
    <name type="scientific">Candolleomyces eurysporus</name>
    <dbReference type="NCBI Taxonomy" id="2828524"/>
    <lineage>
        <taxon>Eukaryota</taxon>
        <taxon>Fungi</taxon>
        <taxon>Dikarya</taxon>
        <taxon>Basidiomycota</taxon>
        <taxon>Agaricomycotina</taxon>
        <taxon>Agaricomycetes</taxon>
        <taxon>Agaricomycetidae</taxon>
        <taxon>Agaricales</taxon>
        <taxon>Agaricineae</taxon>
        <taxon>Psathyrellaceae</taxon>
        <taxon>Candolleomyces</taxon>
    </lineage>
</organism>
<feature type="compositionally biased region" description="Polar residues" evidence="1">
    <location>
        <begin position="14"/>
        <end position="25"/>
    </location>
</feature>
<evidence type="ECO:0000313" key="3">
    <source>
        <dbReference type="Proteomes" id="UP001140091"/>
    </source>
</evidence>
<dbReference type="EMBL" id="JANBPK010000703">
    <property type="protein sequence ID" value="KAJ2935197.1"/>
    <property type="molecule type" value="Genomic_DNA"/>
</dbReference>
<sequence>MDIEHRDHGGGGSSSNDIRGQSTHLPPSPAPDAEVAPNANGEARPAQSFSTGDETVPALVPIVGTSDLQSLGQGHVPAAPSGVVHGSGQVQTQGPPCFGGKNDS</sequence>
<keyword evidence="3" id="KW-1185">Reference proteome</keyword>